<evidence type="ECO:0000256" key="4">
    <source>
        <dbReference type="SAM" id="Phobius"/>
    </source>
</evidence>
<comment type="caution">
    <text evidence="6">The sequence shown here is derived from an EMBL/GenBank/DDBJ whole genome shotgun (WGS) entry which is preliminary data.</text>
</comment>
<evidence type="ECO:0000256" key="3">
    <source>
        <dbReference type="ARBA" id="ARBA00023098"/>
    </source>
</evidence>
<sequence>MKHTQIIGRDSSGKFSGNFGLNRRFRKWHHRAIAPMISAMLAVASGANVATLAAESLTFRLGPWQGSISLDDLEQYARTGELPGNLAILGPFLPAGLQEVLAQRVEIDPDIGDRALDRLIKSPQGNRFVRAILLLVPDSTIDQIKDAIKLVATQGNGFSLLGILKALPGENIVFDATSAIGVASRLNLPYLEGQILRSRLESDLELETEPFFASFDPALPGSQMVSQQTLTFRDRQRNREITTEIYSGNNPQGPLAVISHGFASNRFLLEYLAQHLASHGITVVSIEHPDTNEASVANLPLTLDPTNLIPASVFLDLPKDVSFVLDELAKINRQPDSLAGQFNTEETLVIGHSLGGYATLALAGGELNLNELRDFCEGGRKLGRSPADLVQCAATELPGNRITLRDRRIKQAVAINPAVGTLFGEKGLSNINIPILLVASSDDSWTPAVNHQLRPFTQLRDPKYLLTAIGATHFSTTDPDRPSLLERETVLPGEPTREQTENLRQLLRGVTLAFVKQQTPEARTYAPFLSAAYAQSLSTEETALRLNETLPTRLARWLATSEAALGRLD</sequence>
<dbReference type="EMBL" id="JAFLQW010000032">
    <property type="protein sequence ID" value="MBO0347736.1"/>
    <property type="molecule type" value="Genomic_DNA"/>
</dbReference>
<feature type="domain" description="DUF1400" evidence="5">
    <location>
        <begin position="53"/>
        <end position="175"/>
    </location>
</feature>
<keyword evidence="4" id="KW-0812">Transmembrane</keyword>
<keyword evidence="7" id="KW-1185">Reference proteome</keyword>
<dbReference type="Pfam" id="PF03403">
    <property type="entry name" value="PAF-AH_p_II"/>
    <property type="match status" value="1"/>
</dbReference>
<organism evidence="6 7">
    <name type="scientific">Phormidium pseudopriestleyi FRX01</name>
    <dbReference type="NCBI Taxonomy" id="1759528"/>
    <lineage>
        <taxon>Bacteria</taxon>
        <taxon>Bacillati</taxon>
        <taxon>Cyanobacteriota</taxon>
        <taxon>Cyanophyceae</taxon>
        <taxon>Oscillatoriophycideae</taxon>
        <taxon>Oscillatoriales</taxon>
        <taxon>Oscillatoriaceae</taxon>
        <taxon>Phormidium</taxon>
    </lineage>
</organism>
<feature type="transmembrane region" description="Helical" evidence="4">
    <location>
        <begin position="32"/>
        <end position="53"/>
    </location>
</feature>
<dbReference type="InterPro" id="IPR029058">
    <property type="entry name" value="AB_hydrolase_fold"/>
</dbReference>
<dbReference type="GO" id="GO:0016787">
    <property type="term" value="F:hydrolase activity"/>
    <property type="evidence" value="ECO:0007669"/>
    <property type="project" value="UniProtKB-KW"/>
</dbReference>
<evidence type="ECO:0000313" key="6">
    <source>
        <dbReference type="EMBL" id="MBO0347736.1"/>
    </source>
</evidence>
<proteinExistence type="predicted"/>
<dbReference type="InterPro" id="IPR010802">
    <property type="entry name" value="DUF1400"/>
</dbReference>
<dbReference type="SUPFAM" id="SSF53474">
    <property type="entry name" value="alpha/beta-Hydrolases"/>
    <property type="match status" value="1"/>
</dbReference>
<reference evidence="6 7" key="1">
    <citation type="submission" date="2021-03" db="EMBL/GenBank/DDBJ databases">
        <title>Metabolic Capacity of the Antarctic Cyanobacterium Phormidium pseudopriestleyi that Sustains Oxygenic Photosynthesis in the Presence of Hydrogen Sulfide.</title>
        <authorList>
            <person name="Lumian J.E."/>
            <person name="Jungblut A.D."/>
            <person name="Dillon M.L."/>
            <person name="Hawes I."/>
            <person name="Doran P.T."/>
            <person name="Mackey T.J."/>
            <person name="Dick G.J."/>
            <person name="Grettenberger C.L."/>
            <person name="Sumner D.Y."/>
        </authorList>
    </citation>
    <scope>NUCLEOTIDE SEQUENCE [LARGE SCALE GENOMIC DNA]</scope>
    <source>
        <strain evidence="6 7">FRX01</strain>
    </source>
</reference>
<dbReference type="PANTHER" id="PTHR10272">
    <property type="entry name" value="PLATELET-ACTIVATING FACTOR ACETYLHYDROLASE"/>
    <property type="match status" value="1"/>
</dbReference>
<name>A0ABS3FKU7_9CYAN</name>
<evidence type="ECO:0000259" key="5">
    <source>
        <dbReference type="Pfam" id="PF07176"/>
    </source>
</evidence>
<keyword evidence="2" id="KW-0442">Lipid degradation</keyword>
<evidence type="ECO:0000313" key="7">
    <source>
        <dbReference type="Proteomes" id="UP000664844"/>
    </source>
</evidence>
<accession>A0ABS3FKU7</accession>
<keyword evidence="1 6" id="KW-0378">Hydrolase</keyword>
<dbReference type="Proteomes" id="UP000664844">
    <property type="component" value="Unassembled WGS sequence"/>
</dbReference>
<protein>
    <submittedName>
        <fullName evidence="6">Alpha/beta hydrolase</fullName>
    </submittedName>
</protein>
<dbReference type="Pfam" id="PF07176">
    <property type="entry name" value="DUF1400"/>
    <property type="match status" value="1"/>
</dbReference>
<evidence type="ECO:0000256" key="2">
    <source>
        <dbReference type="ARBA" id="ARBA00022963"/>
    </source>
</evidence>
<keyword evidence="3" id="KW-0443">Lipid metabolism</keyword>
<dbReference type="Gene3D" id="3.40.50.1820">
    <property type="entry name" value="alpha/beta hydrolase"/>
    <property type="match status" value="1"/>
</dbReference>
<gene>
    <name evidence="6" type="ORF">J0895_01145</name>
</gene>
<keyword evidence="4" id="KW-0472">Membrane</keyword>
<evidence type="ECO:0000256" key="1">
    <source>
        <dbReference type="ARBA" id="ARBA00022801"/>
    </source>
</evidence>
<dbReference type="RefSeq" id="WP_207086312.1">
    <property type="nucleotide sequence ID" value="NZ_JAFLQW010000032.1"/>
</dbReference>
<keyword evidence="4" id="KW-1133">Transmembrane helix</keyword>
<dbReference type="PANTHER" id="PTHR10272:SF13">
    <property type="entry name" value="POLY(ETHYLENE TEREPHTHALATE) HYDROLASE"/>
    <property type="match status" value="1"/>
</dbReference>